<evidence type="ECO:0000256" key="1">
    <source>
        <dbReference type="SAM" id="MobiDB-lite"/>
    </source>
</evidence>
<proteinExistence type="predicted"/>
<feature type="compositionally biased region" description="Acidic residues" evidence="1">
    <location>
        <begin position="18"/>
        <end position="32"/>
    </location>
</feature>
<dbReference type="InterPro" id="IPR029526">
    <property type="entry name" value="PGBD"/>
</dbReference>
<reference evidence="3" key="1">
    <citation type="journal article" date="2016" name="Sci. Rep.">
        <title>Molecular characterization of firefly nuptial gifts: a multi-omics approach sheds light on postcopulatory sexual selection.</title>
        <authorList>
            <person name="Al-Wathiqui N."/>
            <person name="Fallon T.R."/>
            <person name="South A."/>
            <person name="Weng J.K."/>
            <person name="Lewis S.M."/>
        </authorList>
    </citation>
    <scope>NUCLEOTIDE SEQUENCE</scope>
</reference>
<evidence type="ECO:0000313" key="3">
    <source>
        <dbReference type="EMBL" id="JAV56552.1"/>
    </source>
</evidence>
<organism evidence="3">
    <name type="scientific">Photinus pyralis</name>
    <name type="common">Common eastern firefly</name>
    <name type="synonym">Lampyris pyralis</name>
    <dbReference type="NCBI Taxonomy" id="7054"/>
    <lineage>
        <taxon>Eukaryota</taxon>
        <taxon>Metazoa</taxon>
        <taxon>Ecdysozoa</taxon>
        <taxon>Arthropoda</taxon>
        <taxon>Hexapoda</taxon>
        <taxon>Insecta</taxon>
        <taxon>Pterygota</taxon>
        <taxon>Neoptera</taxon>
        <taxon>Endopterygota</taxon>
        <taxon>Coleoptera</taxon>
        <taxon>Polyphaga</taxon>
        <taxon>Elateriformia</taxon>
        <taxon>Elateroidea</taxon>
        <taxon>Lampyridae</taxon>
        <taxon>Lampyrinae</taxon>
        <taxon>Photinus</taxon>
    </lineage>
</organism>
<dbReference type="EMBL" id="GEZM01092454">
    <property type="protein sequence ID" value="JAV56552.1"/>
    <property type="molecule type" value="Transcribed_RNA"/>
</dbReference>
<evidence type="ECO:0000259" key="2">
    <source>
        <dbReference type="Pfam" id="PF13843"/>
    </source>
</evidence>
<feature type="compositionally biased region" description="Basic and acidic residues" evidence="1">
    <location>
        <begin position="33"/>
        <end position="43"/>
    </location>
</feature>
<feature type="region of interest" description="Disordered" evidence="1">
    <location>
        <begin position="18"/>
        <end position="46"/>
    </location>
</feature>
<dbReference type="PANTHER" id="PTHR46599:SF6">
    <property type="entry name" value="DUAL SPECIFICITY PHOSPHATASE 26"/>
    <property type="match status" value="1"/>
</dbReference>
<accession>A0A1Y1K4Z8</accession>
<dbReference type="PANTHER" id="PTHR46599">
    <property type="entry name" value="PIGGYBAC TRANSPOSABLE ELEMENT-DERIVED PROTEIN 4"/>
    <property type="match status" value="1"/>
</dbReference>
<name>A0A1Y1K4Z8_PHOPY</name>
<dbReference type="Pfam" id="PF13843">
    <property type="entry name" value="DDE_Tnp_1_7"/>
    <property type="match status" value="1"/>
</dbReference>
<dbReference type="AlphaFoldDB" id="A0A1Y1K4Z8"/>
<feature type="region of interest" description="Disordered" evidence="1">
    <location>
        <begin position="513"/>
        <end position="540"/>
    </location>
</feature>
<sequence length="581" mass="67485">MGSKDPKQWLKWLEEIEEDEDLDEIDPNEDDGDFCHISDHDSESEQDDEEIELEYFQEENVPYYLGKDKITMWKKMCPPKSRTKAHNIFVNKPGPVHEAARSSTAFECFKIFINDNIIEMITNCTNIYINKIQTNYQRERDAKLTDRDEIISLLGMLYLLGVCKSGRQNLKDVWRTDGTGIDAIYCTMSYNRFRFLIRCLRFDDINSREDRREIDKLAPIREVFEMFLQNCRKSVVPGPNLTIDEQLVAFRGRCPFRQYIPSKPAKYGIKIFALVDCDNMYTINLEIYAGVQPDGPYKVSNSPSDVVQRLVEVVKGTYRNITMDNWFSSIPLALDLKRDFKLTMLGTLKKNKREIPPELISVRDRPINSSQFAFQNNCTLVSYVPKKNKNVLVLSTTHDDDKIDVDTSKPMMIVDYNNSKYGVDVVDQMCGSYNVSRSTRRWPLTIFYDIMNIGGINAMVLYHLNHSEEKIIRKDFLRTLAMSMIKPQIRRRLQIDSIPKQLKVKCSFILGDEEPSNSNKENSDRAPKQQKMGNGRCHICPRKNDRRTRNTCGTCNKWVCKDHQEKVATICVRCSTDNEDV</sequence>
<feature type="domain" description="PiggyBac transposable element-derived protein" evidence="2">
    <location>
        <begin position="105"/>
        <end position="459"/>
    </location>
</feature>
<protein>
    <recommendedName>
        <fullName evidence="2">PiggyBac transposable element-derived protein domain-containing protein</fullName>
    </recommendedName>
</protein>